<dbReference type="InterPro" id="IPR025966">
    <property type="entry name" value="OppC_N"/>
</dbReference>
<evidence type="ECO:0000313" key="13">
    <source>
        <dbReference type="Proteomes" id="UP000501830"/>
    </source>
</evidence>
<dbReference type="InterPro" id="IPR035906">
    <property type="entry name" value="MetI-like_sf"/>
</dbReference>
<keyword evidence="4 10" id="KW-0812">Transmembrane</keyword>
<dbReference type="AlphaFoldDB" id="A0A6G7WIC2"/>
<evidence type="ECO:0000313" key="12">
    <source>
        <dbReference type="EMBL" id="QIK51976.1"/>
    </source>
</evidence>
<dbReference type="PANTHER" id="PTHR43386:SF24">
    <property type="entry name" value="OLIGOPEPTIDE TRANSPORT SYSTEM PERMEASE PROTEIN AMID"/>
    <property type="match status" value="1"/>
</dbReference>
<evidence type="ECO:0000256" key="7">
    <source>
        <dbReference type="ARBA" id="ARBA00022989"/>
    </source>
</evidence>
<comment type="similarity">
    <text evidence="9">Belongs to the binding-protein-dependent transport system permease family. OppBC subfamily.</text>
</comment>
<keyword evidence="3" id="KW-1003">Cell membrane</keyword>
<feature type="transmembrane region" description="Helical" evidence="10">
    <location>
        <begin position="266"/>
        <end position="293"/>
    </location>
</feature>
<evidence type="ECO:0000259" key="11">
    <source>
        <dbReference type="PROSITE" id="PS50928"/>
    </source>
</evidence>
<accession>A0A6G7WIC2</accession>
<evidence type="ECO:0000256" key="1">
    <source>
        <dbReference type="ARBA" id="ARBA00004651"/>
    </source>
</evidence>
<dbReference type="PANTHER" id="PTHR43386">
    <property type="entry name" value="OLIGOPEPTIDE TRANSPORT SYSTEM PERMEASE PROTEIN APPC"/>
    <property type="match status" value="1"/>
</dbReference>
<dbReference type="GO" id="GO:0015031">
    <property type="term" value="P:protein transport"/>
    <property type="evidence" value="ECO:0007669"/>
    <property type="project" value="UniProtKB-KW"/>
</dbReference>
<name>A0A6G7WIC2_9LACT</name>
<sequence>MDNTLHTPKEMTQKLVFVEDKELLIEESIYKEDPQWKQMLGRVARNKGSVIGFFMIILISGLAIFGPMISGYEYDQQITGHESMAPRIPVLENLGIFDGSETLKTSTGELVVNKYETLAGGEDVYHWFGTDVLGRDLFTRTWMGTRISLYIALVAVIVDVLIGMTYGMVSGYYGGVVDNVMQRTLEIINGIPSLVVVTLLIIILKPGLLSITLAIAITGWIGMSRIARASMLKLKGSEYVLAARTMGANDLQIMFKEVLPNIFSQLLIMSMFSIPSAIFTEAFLAFVGIGIPVPMASLGSLISENFKSLTTHFYMIVPPVLVLGILMLSFNLLADGLRDALDPTLKEV</sequence>
<dbReference type="GO" id="GO:0015833">
    <property type="term" value="P:peptide transport"/>
    <property type="evidence" value="ECO:0007669"/>
    <property type="project" value="UniProtKB-KW"/>
</dbReference>
<feature type="transmembrane region" description="Helical" evidence="10">
    <location>
        <begin position="48"/>
        <end position="69"/>
    </location>
</feature>
<evidence type="ECO:0000256" key="10">
    <source>
        <dbReference type="RuleBase" id="RU363032"/>
    </source>
</evidence>
<evidence type="ECO:0000256" key="6">
    <source>
        <dbReference type="ARBA" id="ARBA00022927"/>
    </source>
</evidence>
<gene>
    <name evidence="12" type="ORF">G7058_08025</name>
</gene>
<dbReference type="SUPFAM" id="SSF161098">
    <property type="entry name" value="MetI-like"/>
    <property type="match status" value="1"/>
</dbReference>
<dbReference type="Proteomes" id="UP000501830">
    <property type="component" value="Chromosome"/>
</dbReference>
<dbReference type="GeneID" id="94553227"/>
<feature type="transmembrane region" description="Helical" evidence="10">
    <location>
        <begin position="209"/>
        <end position="227"/>
    </location>
</feature>
<dbReference type="PROSITE" id="PS50928">
    <property type="entry name" value="ABC_TM1"/>
    <property type="match status" value="1"/>
</dbReference>
<evidence type="ECO:0000256" key="4">
    <source>
        <dbReference type="ARBA" id="ARBA00022692"/>
    </source>
</evidence>
<feature type="transmembrane region" description="Helical" evidence="10">
    <location>
        <begin position="147"/>
        <end position="173"/>
    </location>
</feature>
<keyword evidence="13" id="KW-1185">Reference proteome</keyword>
<keyword evidence="6" id="KW-0653">Protein transport</keyword>
<dbReference type="Gene3D" id="1.10.3720.10">
    <property type="entry name" value="MetI-like"/>
    <property type="match status" value="1"/>
</dbReference>
<dbReference type="InterPro" id="IPR050366">
    <property type="entry name" value="BP-dependent_transpt_permease"/>
</dbReference>
<keyword evidence="5" id="KW-0571">Peptide transport</keyword>
<evidence type="ECO:0000256" key="8">
    <source>
        <dbReference type="ARBA" id="ARBA00023136"/>
    </source>
</evidence>
<keyword evidence="2 10" id="KW-0813">Transport</keyword>
<reference evidence="12 13" key="1">
    <citation type="journal article" date="2017" name="Int. J. Syst. Evol. Microbiol.">
        <title>Jeotgalibaca porci sp. nov. and Jeotgalibaca arthritidis sp. nov., isolated from pigs, and emended description of the genus Jeotgalibaca.</title>
        <authorList>
            <person name="Zamora L."/>
            <person name="Perez-Sancho M."/>
            <person name="Dominguez L."/>
            <person name="Fernandez-Garayzabal J.F."/>
            <person name="Vela A.I."/>
        </authorList>
    </citation>
    <scope>NUCLEOTIDE SEQUENCE [LARGE SCALE GENOMIC DNA]</scope>
    <source>
        <strain evidence="12 13">CCUG 69148</strain>
    </source>
</reference>
<dbReference type="Pfam" id="PF12911">
    <property type="entry name" value="OppC_N"/>
    <property type="match status" value="1"/>
</dbReference>
<organism evidence="12 13">
    <name type="scientific">Jeotgalibaca porci</name>
    <dbReference type="NCBI Taxonomy" id="1868793"/>
    <lineage>
        <taxon>Bacteria</taxon>
        <taxon>Bacillati</taxon>
        <taxon>Bacillota</taxon>
        <taxon>Bacilli</taxon>
        <taxon>Lactobacillales</taxon>
        <taxon>Carnobacteriaceae</taxon>
        <taxon>Jeotgalibaca</taxon>
    </lineage>
</organism>
<evidence type="ECO:0000256" key="3">
    <source>
        <dbReference type="ARBA" id="ARBA00022475"/>
    </source>
</evidence>
<evidence type="ECO:0000256" key="2">
    <source>
        <dbReference type="ARBA" id="ARBA00022448"/>
    </source>
</evidence>
<keyword evidence="7 10" id="KW-1133">Transmembrane helix</keyword>
<evidence type="ECO:0000256" key="9">
    <source>
        <dbReference type="ARBA" id="ARBA00024202"/>
    </source>
</evidence>
<dbReference type="EMBL" id="CP049889">
    <property type="protein sequence ID" value="QIK51976.1"/>
    <property type="molecule type" value="Genomic_DNA"/>
</dbReference>
<protein>
    <submittedName>
        <fullName evidence="12">ABC transporter permease</fullName>
    </submittedName>
</protein>
<feature type="domain" description="ABC transmembrane type-1" evidence="11">
    <location>
        <begin position="145"/>
        <end position="334"/>
    </location>
</feature>
<dbReference type="GO" id="GO:0005886">
    <property type="term" value="C:plasma membrane"/>
    <property type="evidence" value="ECO:0007669"/>
    <property type="project" value="UniProtKB-SubCell"/>
</dbReference>
<feature type="transmembrane region" description="Helical" evidence="10">
    <location>
        <begin position="313"/>
        <end position="334"/>
    </location>
</feature>
<dbReference type="Pfam" id="PF00528">
    <property type="entry name" value="BPD_transp_1"/>
    <property type="match status" value="1"/>
</dbReference>
<keyword evidence="8 10" id="KW-0472">Membrane</keyword>
<dbReference type="GO" id="GO:0055085">
    <property type="term" value="P:transmembrane transport"/>
    <property type="evidence" value="ECO:0007669"/>
    <property type="project" value="InterPro"/>
</dbReference>
<dbReference type="InterPro" id="IPR000515">
    <property type="entry name" value="MetI-like"/>
</dbReference>
<evidence type="ECO:0000256" key="5">
    <source>
        <dbReference type="ARBA" id="ARBA00022856"/>
    </source>
</evidence>
<dbReference type="RefSeq" id="WP_166063038.1">
    <property type="nucleotide sequence ID" value="NZ_CP049889.1"/>
</dbReference>
<proteinExistence type="inferred from homology"/>
<dbReference type="CDD" id="cd06261">
    <property type="entry name" value="TM_PBP2"/>
    <property type="match status" value="1"/>
</dbReference>
<dbReference type="KEGG" id="jpo:G7058_08025"/>
<comment type="subcellular location">
    <subcellularLocation>
        <location evidence="1 10">Cell membrane</location>
        <topology evidence="1 10">Multi-pass membrane protein</topology>
    </subcellularLocation>
</comment>